<dbReference type="Pfam" id="PF00593">
    <property type="entry name" value="TonB_dep_Rec_b-barrel"/>
    <property type="match status" value="1"/>
</dbReference>
<comment type="similarity">
    <text evidence="8 9">Belongs to the TonB-dependent receptor family.</text>
</comment>
<organism evidence="13 14">
    <name type="scientific">Rhizorhabdus wittichii</name>
    <dbReference type="NCBI Taxonomy" id="160791"/>
    <lineage>
        <taxon>Bacteria</taxon>
        <taxon>Pseudomonadati</taxon>
        <taxon>Pseudomonadota</taxon>
        <taxon>Alphaproteobacteria</taxon>
        <taxon>Sphingomonadales</taxon>
        <taxon>Sphingomonadaceae</taxon>
        <taxon>Rhizorhabdus</taxon>
    </lineage>
</organism>
<evidence type="ECO:0000313" key="13">
    <source>
        <dbReference type="EMBL" id="QTH24326.1"/>
    </source>
</evidence>
<dbReference type="EMBL" id="CP059319">
    <property type="protein sequence ID" value="QTH24326.1"/>
    <property type="molecule type" value="Genomic_DNA"/>
</dbReference>
<protein>
    <submittedName>
        <fullName evidence="13">TonB-dependent receptor</fullName>
    </submittedName>
</protein>
<evidence type="ECO:0000256" key="8">
    <source>
        <dbReference type="PROSITE-ProRule" id="PRU01360"/>
    </source>
</evidence>
<dbReference type="InterPro" id="IPR036942">
    <property type="entry name" value="Beta-barrel_TonB_sf"/>
</dbReference>
<evidence type="ECO:0000256" key="5">
    <source>
        <dbReference type="ARBA" id="ARBA00023077"/>
    </source>
</evidence>
<feature type="domain" description="TonB-dependent receptor plug" evidence="12">
    <location>
        <begin position="61"/>
        <end position="173"/>
    </location>
</feature>
<accession>A0A975D8Q9</accession>
<gene>
    <name evidence="13" type="ORF">HRJ34_12925</name>
</gene>
<dbReference type="InterPro" id="IPR039426">
    <property type="entry name" value="TonB-dep_rcpt-like"/>
</dbReference>
<evidence type="ECO:0000256" key="1">
    <source>
        <dbReference type="ARBA" id="ARBA00004571"/>
    </source>
</evidence>
<evidence type="ECO:0000256" key="7">
    <source>
        <dbReference type="ARBA" id="ARBA00023237"/>
    </source>
</evidence>
<keyword evidence="13" id="KW-0675">Receptor</keyword>
<evidence type="ECO:0000259" key="11">
    <source>
        <dbReference type="Pfam" id="PF00593"/>
    </source>
</evidence>
<comment type="subcellular location">
    <subcellularLocation>
        <location evidence="1 8">Cell outer membrane</location>
        <topology evidence="1 8">Multi-pass membrane protein</topology>
    </subcellularLocation>
</comment>
<evidence type="ECO:0000259" key="12">
    <source>
        <dbReference type="Pfam" id="PF07715"/>
    </source>
</evidence>
<evidence type="ECO:0000256" key="4">
    <source>
        <dbReference type="ARBA" id="ARBA00022692"/>
    </source>
</evidence>
<dbReference type="PANTHER" id="PTHR47234:SF3">
    <property type="entry name" value="SECRETIN_TONB SHORT N-TERMINAL DOMAIN-CONTAINING PROTEIN"/>
    <property type="match status" value="1"/>
</dbReference>
<name>A0A975D8Q9_9SPHN</name>
<keyword evidence="7 8" id="KW-0998">Cell outer membrane</keyword>
<keyword evidence="10" id="KW-0732">Signal</keyword>
<dbReference type="SUPFAM" id="SSF56935">
    <property type="entry name" value="Porins"/>
    <property type="match status" value="1"/>
</dbReference>
<feature type="domain" description="TonB-dependent receptor-like beta-barrel" evidence="11">
    <location>
        <begin position="491"/>
        <end position="885"/>
    </location>
</feature>
<feature type="signal peptide" evidence="10">
    <location>
        <begin position="1"/>
        <end position="38"/>
    </location>
</feature>
<keyword evidence="3 8" id="KW-1134">Transmembrane beta strand</keyword>
<dbReference type="CDD" id="cd01347">
    <property type="entry name" value="ligand_gated_channel"/>
    <property type="match status" value="1"/>
</dbReference>
<evidence type="ECO:0000256" key="6">
    <source>
        <dbReference type="ARBA" id="ARBA00023136"/>
    </source>
</evidence>
<dbReference type="Pfam" id="PF07715">
    <property type="entry name" value="Plug"/>
    <property type="match status" value="1"/>
</dbReference>
<dbReference type="AlphaFoldDB" id="A0A975D8Q9"/>
<keyword evidence="5 9" id="KW-0798">TonB box</keyword>
<keyword evidence="6 8" id="KW-0472">Membrane</keyword>
<dbReference type="PANTHER" id="PTHR47234">
    <property type="match status" value="1"/>
</dbReference>
<evidence type="ECO:0000256" key="9">
    <source>
        <dbReference type="RuleBase" id="RU003357"/>
    </source>
</evidence>
<reference evidence="13" key="1">
    <citation type="submission" date="2020-07" db="EMBL/GenBank/DDBJ databases">
        <authorList>
            <person name="Camacho E."/>
        </authorList>
    </citation>
    <scope>NUCLEOTIDE SEQUENCE</scope>
    <source>
        <strain evidence="13">MPO218</strain>
    </source>
</reference>
<dbReference type="GO" id="GO:0009279">
    <property type="term" value="C:cell outer membrane"/>
    <property type="evidence" value="ECO:0007669"/>
    <property type="project" value="UniProtKB-SubCell"/>
</dbReference>
<keyword evidence="4 8" id="KW-0812">Transmembrane</keyword>
<evidence type="ECO:0000313" key="14">
    <source>
        <dbReference type="Proteomes" id="UP000664914"/>
    </source>
</evidence>
<dbReference type="PROSITE" id="PS52016">
    <property type="entry name" value="TONB_DEPENDENT_REC_3"/>
    <property type="match status" value="1"/>
</dbReference>
<evidence type="ECO:0000256" key="2">
    <source>
        <dbReference type="ARBA" id="ARBA00022448"/>
    </source>
</evidence>
<reference evidence="13" key="2">
    <citation type="submission" date="2021-04" db="EMBL/GenBank/DDBJ databases">
        <title>Isolation and genomic analysis of the ibuprofen-degrading bacterium Sphingomonas strain MPO218.</title>
        <authorList>
            <person name="Aulestia M."/>
            <person name="Flores A."/>
            <person name="Mangas E.L."/>
            <person name="Perez-Pulido A.J."/>
            <person name="Santero E."/>
            <person name="Camacho E.M."/>
        </authorList>
    </citation>
    <scope>NUCLEOTIDE SEQUENCE</scope>
    <source>
        <strain evidence="13">MPO218</strain>
    </source>
</reference>
<dbReference type="InterPro" id="IPR012910">
    <property type="entry name" value="Plug_dom"/>
</dbReference>
<feature type="chain" id="PRO_5037998091" evidence="10">
    <location>
        <begin position="39"/>
        <end position="920"/>
    </location>
</feature>
<dbReference type="Proteomes" id="UP000664914">
    <property type="component" value="Chromosome"/>
</dbReference>
<keyword evidence="2 8" id="KW-0813">Transport</keyword>
<sequence>MSHMHFRTRVSSLAMAAMAGLLVGLPMAASAQALPASAADEPAADQEITVTGSRIIRDGTEAPSPLTVVGADLLDKRQAVNVADVLNELPAFRGSTTPASTTNNTKNVGANYANLRSLGTNRTLTLVDGVRHVPSSDLGQVDLNFIPSLLVERVEVVTGGASAVYGSDAVAGVLNLVLRRKYEGFQVRGDVGMTQHSDGKEYRGAFLGGVQFGGGRGYATLAVDVYRSDGAKDAYSRDWGRRSYGLVTNVAGATPVRIIASNVQNATMTPNGIITSGPLRGTTFNADGTPRPFTYGQLPGAQLMIGGEGQGTRLYLGDALLPELDRRVAYLRTGYEVSDALELSQDFSYGWSKGVASTPYYFNYGNLTIQRENPFLPASVAAQMDAAGVSSFGFGRLWTDVGRPVPVSTTETWRSVTGAKGSLAPSWNWAANFEYGQNKYRQQILGAFMAARAAEMIDAVSAPDGSVVCRVALTNPSTACRPFNPFGTNRNTADVQNYFRADQDLRQTQREIAASAGITGKLFDIGAGRWGVAMGGEYRRETLHAVADPLSRAGVFTFGNARNVDGKFNVKEAYIELEAPLLADLPFVEALTLNGAYRYADYSSSGGISMWKLGATWDVSDDLRFRVTRSRDVRAPNIPELFTPARGLATQTILDPFRGNAATLVFPFVQGNPNLKPETANTLSFGAVLKPSFIPGFNFSVDYYDIKIDDAIATVAPQDIVNLCFGGQNDACSQIVRDGSGTITQISSTGINIATQRTKGIDLELGYRTDLGEGKLDFRVFANHTIKSTLVNGALITRLAGQNNGAGTPSWAASAIVGYDINRISATLQARFISAGKYDRSFVEGRDIADNTLPSATYLSLNAQYRIGPAEEPGRYKLFATVDNLLDKDPPAVPASVLPTNPQFYDVLGRRFRVGFSANF</sequence>
<dbReference type="Gene3D" id="2.40.170.20">
    <property type="entry name" value="TonB-dependent receptor, beta-barrel domain"/>
    <property type="match status" value="1"/>
</dbReference>
<dbReference type="InterPro" id="IPR037066">
    <property type="entry name" value="Plug_dom_sf"/>
</dbReference>
<evidence type="ECO:0000256" key="10">
    <source>
        <dbReference type="SAM" id="SignalP"/>
    </source>
</evidence>
<evidence type="ECO:0000256" key="3">
    <source>
        <dbReference type="ARBA" id="ARBA00022452"/>
    </source>
</evidence>
<dbReference type="Gene3D" id="2.170.130.10">
    <property type="entry name" value="TonB-dependent receptor, plug domain"/>
    <property type="match status" value="1"/>
</dbReference>
<proteinExistence type="inferred from homology"/>
<dbReference type="InterPro" id="IPR000531">
    <property type="entry name" value="Beta-barrel_TonB"/>
</dbReference>